<feature type="transmembrane region" description="Helical" evidence="1">
    <location>
        <begin position="20"/>
        <end position="46"/>
    </location>
</feature>
<dbReference type="EMBL" id="GL537084">
    <property type="protein sequence ID" value="EFQ87194.1"/>
    <property type="molecule type" value="Genomic_DNA"/>
</dbReference>
<gene>
    <name evidence="2" type="ORF">PTT_17342</name>
</gene>
<protein>
    <submittedName>
        <fullName evidence="2">Uncharacterized protein</fullName>
    </submittedName>
</protein>
<dbReference type="HOGENOM" id="CLU_1876507_0_0_1"/>
<sequence>MPPILTATIRSDSQRGSTDRTQLCVVLAVVGIVLIQTFLAIAYIRFHNLSSKARWRRLRERGVVFVNGPALIWTNTLPPAPLTSTFNLHHIQQISREQVARYQQRAVSNPTATSRRSVIALLPPDHLPTHPPDTHQ</sequence>
<dbReference type="AlphaFoldDB" id="E3S488"/>
<name>E3S488_PYRTT</name>
<dbReference type="OrthoDB" id="3799089at2759"/>
<keyword evidence="3" id="KW-1185">Reference proteome</keyword>
<reference evidence="2 3" key="1">
    <citation type="journal article" date="2010" name="Genome Biol.">
        <title>A first genome assembly of the barley fungal pathogen Pyrenophora teres f. teres.</title>
        <authorList>
            <person name="Ellwood S.R."/>
            <person name="Liu Z."/>
            <person name="Syme R.A."/>
            <person name="Lai Z."/>
            <person name="Hane J.K."/>
            <person name="Keiper F."/>
            <person name="Moffat C.S."/>
            <person name="Oliver R.P."/>
            <person name="Friesen T.L."/>
        </authorList>
    </citation>
    <scope>NUCLEOTIDE SEQUENCE [LARGE SCALE GENOMIC DNA]</scope>
    <source>
        <strain evidence="2 3">0-1</strain>
    </source>
</reference>
<keyword evidence="1" id="KW-1133">Transmembrane helix</keyword>
<keyword evidence="1" id="KW-0812">Transmembrane</keyword>
<accession>E3S488</accession>
<organism evidence="3">
    <name type="scientific">Pyrenophora teres f. teres (strain 0-1)</name>
    <name type="common">Barley net blotch fungus</name>
    <name type="synonym">Drechslera teres f. teres</name>
    <dbReference type="NCBI Taxonomy" id="861557"/>
    <lineage>
        <taxon>Eukaryota</taxon>
        <taxon>Fungi</taxon>
        <taxon>Dikarya</taxon>
        <taxon>Ascomycota</taxon>
        <taxon>Pezizomycotina</taxon>
        <taxon>Dothideomycetes</taxon>
        <taxon>Pleosporomycetidae</taxon>
        <taxon>Pleosporales</taxon>
        <taxon>Pleosporineae</taxon>
        <taxon>Pleosporaceae</taxon>
        <taxon>Pyrenophora</taxon>
    </lineage>
</organism>
<keyword evidence="1" id="KW-0472">Membrane</keyword>
<proteinExistence type="predicted"/>
<dbReference type="Proteomes" id="UP000001067">
    <property type="component" value="Unassembled WGS sequence"/>
</dbReference>
<evidence type="ECO:0000313" key="2">
    <source>
        <dbReference type="EMBL" id="EFQ87194.1"/>
    </source>
</evidence>
<dbReference type="KEGG" id="pte:PTT_17342"/>
<evidence type="ECO:0000313" key="3">
    <source>
        <dbReference type="Proteomes" id="UP000001067"/>
    </source>
</evidence>
<evidence type="ECO:0000256" key="1">
    <source>
        <dbReference type="SAM" id="Phobius"/>
    </source>
</evidence>